<dbReference type="Proteomes" id="UP000464675">
    <property type="component" value="Chromosome"/>
</dbReference>
<dbReference type="PANTHER" id="PTHR42776">
    <property type="entry name" value="SERINE PEPTIDASE S9 FAMILY MEMBER"/>
    <property type="match status" value="1"/>
</dbReference>
<dbReference type="GO" id="GO:0004177">
    <property type="term" value="F:aminopeptidase activity"/>
    <property type="evidence" value="ECO:0007669"/>
    <property type="project" value="UniProtKB-KW"/>
</dbReference>
<feature type="signal peptide" evidence="2">
    <location>
        <begin position="1"/>
        <end position="18"/>
    </location>
</feature>
<keyword evidence="4" id="KW-0645">Protease</keyword>
<dbReference type="EMBL" id="CP047491">
    <property type="protein sequence ID" value="QHQ37966.1"/>
    <property type="molecule type" value="Genomic_DNA"/>
</dbReference>
<evidence type="ECO:0000313" key="6">
    <source>
        <dbReference type="Proteomes" id="UP000464675"/>
    </source>
</evidence>
<dbReference type="Pfam" id="PF00326">
    <property type="entry name" value="Peptidase_S9"/>
    <property type="match status" value="1"/>
</dbReference>
<feature type="domain" description="Peptidase S9 prolyl oligopeptidase catalytic" evidence="3">
    <location>
        <begin position="427"/>
        <end position="636"/>
    </location>
</feature>
<reference evidence="5 6" key="1">
    <citation type="submission" date="2020-01" db="EMBL/GenBank/DDBJ databases">
        <title>The possibility of degradation of plastic by Microbulbifer hydrolyticus IRE-31.</title>
        <authorList>
            <person name="Liu L."/>
        </authorList>
    </citation>
    <scope>NUCLEOTIDE SEQUENCE [LARGE SCALE GENOMIC DNA]</scope>
    <source>
        <strain evidence="5 6">IRE-31</strain>
    </source>
</reference>
<organism evidence="4 7">
    <name type="scientific">Microbulbifer hydrolyticus</name>
    <dbReference type="NCBI Taxonomy" id="48074"/>
    <lineage>
        <taxon>Bacteria</taxon>
        <taxon>Pseudomonadati</taxon>
        <taxon>Pseudomonadota</taxon>
        <taxon>Gammaproteobacteria</taxon>
        <taxon>Cellvibrionales</taxon>
        <taxon>Microbulbiferaceae</taxon>
        <taxon>Microbulbifer</taxon>
    </lineage>
</organism>
<keyword evidence="6" id="KW-1185">Reference proteome</keyword>
<dbReference type="InterPro" id="IPR001375">
    <property type="entry name" value="Peptidase_S9_cat"/>
</dbReference>
<keyword evidence="1 5" id="KW-0378">Hydrolase</keyword>
<evidence type="ECO:0000259" key="3">
    <source>
        <dbReference type="Pfam" id="PF00326"/>
    </source>
</evidence>
<evidence type="ECO:0000256" key="1">
    <source>
        <dbReference type="ARBA" id="ARBA00022801"/>
    </source>
</evidence>
<gene>
    <name evidence="5" type="ORF">GTQ55_02440</name>
    <name evidence="4" type="ORF">HNQ53_001486</name>
</gene>
<dbReference type="PANTHER" id="PTHR42776:SF27">
    <property type="entry name" value="DIPEPTIDYL PEPTIDASE FAMILY MEMBER 6"/>
    <property type="match status" value="1"/>
</dbReference>
<name>A0A6P1T8S9_9GAMM</name>
<keyword evidence="2" id="KW-0732">Signal</keyword>
<dbReference type="SUPFAM" id="SSF69304">
    <property type="entry name" value="Tricorn protease N-terminal domain"/>
    <property type="match status" value="1"/>
</dbReference>
<keyword evidence="4" id="KW-0031">Aminopeptidase</keyword>
<dbReference type="OrthoDB" id="4269629at2"/>
<sequence>MRVLIVLLLLCLCSSVRAFDVVDTFGGLPAMKDFQISPNGKTMAYLRENEGRYYAVAQRMDENKSPVIFGFEESEIRSLEWVSDSKILLRVSEAYYSKADSERFTIYRLGIWDVDDNDITWAFNGPRYKHNISAPKLVSKILNEDKYVLLSYYYREVDALFRINLETGKREEVFQGKNINHWMANEDGDLIFYRKYDKKMEQAVSMVRGAHEDDFSPLMKMADGELQIFPEITVGVSEELDRVYYVAEGEQGVDWFLAAPVKNGVVGNGVVLGPLGDRGYDINSLVYDYHSSILSGYGVILDVEEFRFLAPELSQVYADLRTTFEGAEVELTSYTQDRSRFVARISGSKYAEEYYLYDQKAGKIQFLGSGYQIKDKNKLGRVTSFSYQARDGLEISAYLTVPLHVEGELPPLIVMPHGGPESRDSKSFDWKRQAYASAGYAVFQPNFRGSSGFGTEFAEKGYGEWGQKMQSDVNDGVEFLVKERLVDPEKICVVGSSYGGYVALFSAVQYPEIYQCSVSFAGISVLSEMHLHAEEQMRGLSYWKKSIGDRFETDELSKYSPLDLVNKDAAPTLLFHGDMDTVVPLYQSEKMAKRLKALRVKNSEFIQLDGEDHWLSKGSSREVFLAKSLDFIRENIQ</sequence>
<dbReference type="Gene3D" id="3.40.50.1820">
    <property type="entry name" value="alpha/beta hydrolase"/>
    <property type="match status" value="1"/>
</dbReference>
<proteinExistence type="predicted"/>
<dbReference type="SUPFAM" id="SSF53474">
    <property type="entry name" value="alpha/beta-Hydrolases"/>
    <property type="match status" value="1"/>
</dbReference>
<dbReference type="Proteomes" id="UP000563601">
    <property type="component" value="Unassembled WGS sequence"/>
</dbReference>
<dbReference type="GO" id="GO:0006508">
    <property type="term" value="P:proteolysis"/>
    <property type="evidence" value="ECO:0007669"/>
    <property type="project" value="InterPro"/>
</dbReference>
<dbReference type="InterPro" id="IPR029058">
    <property type="entry name" value="AB_hydrolase_fold"/>
</dbReference>
<feature type="chain" id="PRO_5044645505" evidence="2">
    <location>
        <begin position="19"/>
        <end position="637"/>
    </location>
</feature>
<dbReference type="AlphaFoldDB" id="A0A6P1T8S9"/>
<evidence type="ECO:0000313" key="7">
    <source>
        <dbReference type="Proteomes" id="UP000563601"/>
    </source>
</evidence>
<accession>A0A6P1T8S9</accession>
<dbReference type="GO" id="GO:0004252">
    <property type="term" value="F:serine-type endopeptidase activity"/>
    <property type="evidence" value="ECO:0007669"/>
    <property type="project" value="TreeGrafter"/>
</dbReference>
<protein>
    <submittedName>
        <fullName evidence="5">Alpha/beta fold hydrolase</fullName>
    </submittedName>
    <submittedName>
        <fullName evidence="4">Dipeptidyl aminopeptidase/acylaminoacyl peptidase</fullName>
    </submittedName>
</protein>
<dbReference type="RefSeq" id="WP_161857303.1">
    <property type="nucleotide sequence ID" value="NZ_CP047491.1"/>
</dbReference>
<reference evidence="4 7" key="2">
    <citation type="submission" date="2020-08" db="EMBL/GenBank/DDBJ databases">
        <title>Genomic Encyclopedia of Type Strains, Phase IV (KMG-IV): sequencing the most valuable type-strain genomes for metagenomic binning, comparative biology and taxonomic classification.</title>
        <authorList>
            <person name="Goeker M."/>
        </authorList>
    </citation>
    <scope>NUCLEOTIDE SEQUENCE [LARGE SCALE GENOMIC DNA]</scope>
    <source>
        <strain evidence="4 7">DSM 11525</strain>
    </source>
</reference>
<evidence type="ECO:0000256" key="2">
    <source>
        <dbReference type="SAM" id="SignalP"/>
    </source>
</evidence>
<dbReference type="EMBL" id="JACHHR010000002">
    <property type="protein sequence ID" value="MBB5211268.1"/>
    <property type="molecule type" value="Genomic_DNA"/>
</dbReference>
<evidence type="ECO:0000313" key="4">
    <source>
        <dbReference type="EMBL" id="MBB5211268.1"/>
    </source>
</evidence>
<evidence type="ECO:0000313" key="5">
    <source>
        <dbReference type="EMBL" id="QHQ37966.1"/>
    </source>
</evidence>